<keyword evidence="3" id="KW-1185">Reference proteome</keyword>
<dbReference type="NCBIfam" id="TIGR04490">
    <property type="entry name" value="SoxZ_true"/>
    <property type="match status" value="1"/>
</dbReference>
<dbReference type="InterPro" id="IPR014880">
    <property type="entry name" value="SoxZ_dom"/>
</dbReference>
<reference evidence="2" key="1">
    <citation type="submission" date="2017-08" db="EMBL/GenBank/DDBJ databases">
        <authorList>
            <person name="Imhoff J.F."/>
            <person name="Rahn T."/>
            <person name="Kuenzel S."/>
            <person name="Neulinger S.C."/>
        </authorList>
    </citation>
    <scope>NUCLEOTIDE SEQUENCE</scope>
    <source>
        <strain evidence="2">IM 151</strain>
    </source>
</reference>
<proteinExistence type="predicted"/>
<reference evidence="2" key="2">
    <citation type="journal article" date="2020" name="Microorganisms">
        <title>Osmotic Adaptation and Compatible Solute Biosynthesis of Phototrophic Bacteria as Revealed from Genome Analyses.</title>
        <authorList>
            <person name="Imhoff J.F."/>
            <person name="Rahn T."/>
            <person name="Kunzel S."/>
            <person name="Keller A."/>
            <person name="Neulinger S.C."/>
        </authorList>
    </citation>
    <scope>NUCLEOTIDE SEQUENCE</scope>
    <source>
        <strain evidence="2">IM 151</strain>
    </source>
</reference>
<dbReference type="SUPFAM" id="SSF81296">
    <property type="entry name" value="E set domains"/>
    <property type="match status" value="1"/>
</dbReference>
<evidence type="ECO:0000313" key="2">
    <source>
        <dbReference type="EMBL" id="MBK1715669.1"/>
    </source>
</evidence>
<dbReference type="Proteomes" id="UP001041814">
    <property type="component" value="Unassembled WGS sequence"/>
</dbReference>
<dbReference type="EMBL" id="NRRU01000143">
    <property type="protein sequence ID" value="MBK1715669.1"/>
    <property type="molecule type" value="Genomic_DNA"/>
</dbReference>
<feature type="domain" description="Sulphur oxidation protein SoxZ" evidence="1">
    <location>
        <begin position="9"/>
        <end position="101"/>
    </location>
</feature>
<dbReference type="RefSeq" id="WP_200380167.1">
    <property type="nucleotide sequence ID" value="NZ_NRRU01000143.1"/>
</dbReference>
<comment type="caution">
    <text evidence="2">The sequence shown here is derived from an EMBL/GenBank/DDBJ whole genome shotgun (WGS) entry which is preliminary data.</text>
</comment>
<dbReference type="Gene3D" id="2.60.40.10">
    <property type="entry name" value="Immunoglobulins"/>
    <property type="match status" value="1"/>
</dbReference>
<sequence>MASAPILIRAQLQGERTVVRALMAHEMESGQRKDGDGRPIPAWHIHEIVVTLNARPVLTLRCGPSVSKNPFLRFALKGAKAGDRVGLAWLDTRGERRTAEVQVA</sequence>
<dbReference type="Pfam" id="PF08770">
    <property type="entry name" value="SoxZ"/>
    <property type="match status" value="1"/>
</dbReference>
<evidence type="ECO:0000313" key="3">
    <source>
        <dbReference type="Proteomes" id="UP001041814"/>
    </source>
</evidence>
<dbReference type="InterPro" id="IPR014756">
    <property type="entry name" value="Ig_E-set"/>
</dbReference>
<protein>
    <submittedName>
        <fullName evidence="2">Thiosulfate oxidation carrier complex protein SoxZ</fullName>
    </submittedName>
</protein>
<gene>
    <name evidence="2" type="primary">soxZ</name>
    <name evidence="2" type="ORF">CKO43_23245</name>
</gene>
<organism evidence="2 3">
    <name type="scientific">Rubrivivax gelatinosus</name>
    <name type="common">Rhodocyclus gelatinosus</name>
    <name type="synonym">Rhodopseudomonas gelatinosa</name>
    <dbReference type="NCBI Taxonomy" id="28068"/>
    <lineage>
        <taxon>Bacteria</taxon>
        <taxon>Pseudomonadati</taxon>
        <taxon>Pseudomonadota</taxon>
        <taxon>Betaproteobacteria</taxon>
        <taxon>Burkholderiales</taxon>
        <taxon>Sphaerotilaceae</taxon>
        <taxon>Rubrivivax</taxon>
    </lineage>
</organism>
<accession>A0ABS1E256</accession>
<name>A0ABS1E256_RUBGE</name>
<evidence type="ECO:0000259" key="1">
    <source>
        <dbReference type="Pfam" id="PF08770"/>
    </source>
</evidence>
<dbReference type="InterPro" id="IPR030995">
    <property type="entry name" value="SoxZ"/>
</dbReference>
<dbReference type="InterPro" id="IPR013783">
    <property type="entry name" value="Ig-like_fold"/>
</dbReference>